<gene>
    <name evidence="1" type="ORF">AAA799E16_01406</name>
</gene>
<evidence type="ECO:0000313" key="1">
    <source>
        <dbReference type="EMBL" id="KER05906.1"/>
    </source>
</evidence>
<reference evidence="1 2" key="1">
    <citation type="submission" date="2014-06" db="EMBL/GenBank/DDBJ databases">
        <authorList>
            <person name="Ngugi D.K."/>
            <person name="Blom J."/>
            <person name="Alam I."/>
            <person name="Rashid M."/>
            <person name="Ba Alawi W."/>
            <person name="Zhang G."/>
            <person name="Hikmawan T."/>
            <person name="Guan Y."/>
            <person name="Antunes A."/>
            <person name="Siam R."/>
            <person name="Eldorry H."/>
            <person name="Bajic V."/>
            <person name="Stingl U."/>
        </authorList>
    </citation>
    <scope>NUCLEOTIDE SEQUENCE [LARGE SCALE GENOMIC DNA]</scope>
    <source>
        <strain evidence="1">SCGC AAA799-E16</strain>
    </source>
</reference>
<evidence type="ECO:0000313" key="2">
    <source>
        <dbReference type="Proteomes" id="UP000028027"/>
    </source>
</evidence>
<sequence>MTHIEPIRINENDAEILGRFLLEKEPKNSNEIFDSQYEIFKELSRKTTGRNIKLLENDGAIQLVRVKESGAVKRFYYEITPVGLILFFKYYLENEKKSKVAIDCLDYFDLVKHVEKITKTNILNLKLRLTSVISNVVIESMTVPNGKALFARYDFAPRDGTHTISITKIFSYTYKDQEDEFYKSLSEIKEFVEFSTIHEFFNLKEFHKTQIDQLLQLQKQSKEKHDFSFGISNSKKELKKFEKICNTIQSDTMSRKFLEKMRDRFESVLKDYFRDVKTQPAKRRTAKNRRSN</sequence>
<comment type="caution">
    <text evidence="1">The sequence shown here is derived from an EMBL/GenBank/DDBJ whole genome shotgun (WGS) entry which is preliminary data.</text>
</comment>
<dbReference type="InterPro" id="IPR036390">
    <property type="entry name" value="WH_DNA-bd_sf"/>
</dbReference>
<name>A0A081S4Q3_9ARCH</name>
<dbReference type="SUPFAM" id="SSF46785">
    <property type="entry name" value="Winged helix' DNA-binding domain"/>
    <property type="match status" value="1"/>
</dbReference>
<organism evidence="1 2">
    <name type="scientific">Marine Group I thaumarchaeote SCGC AAA799-E16</name>
    <dbReference type="NCBI Taxonomy" id="1502292"/>
    <lineage>
        <taxon>Archaea</taxon>
        <taxon>Nitrososphaerota</taxon>
        <taxon>Marine Group I</taxon>
    </lineage>
</organism>
<accession>A0A081S4Q3</accession>
<dbReference type="EMBL" id="JNVL01000023">
    <property type="protein sequence ID" value="KER05906.1"/>
    <property type="molecule type" value="Genomic_DNA"/>
</dbReference>
<protein>
    <submittedName>
        <fullName evidence="1">Uncharacterized protein</fullName>
    </submittedName>
</protein>
<dbReference type="AlphaFoldDB" id="A0A081S4Q3"/>
<proteinExistence type="predicted"/>
<dbReference type="Proteomes" id="UP000028027">
    <property type="component" value="Unassembled WGS sequence"/>
</dbReference>
<keyword evidence="2" id="KW-1185">Reference proteome</keyword>